<evidence type="ECO:0000313" key="2">
    <source>
        <dbReference type="EMBL" id="KAK0493799.1"/>
    </source>
</evidence>
<keyword evidence="3" id="KW-1185">Reference proteome</keyword>
<keyword evidence="1" id="KW-0472">Membrane</keyword>
<organism evidence="2 3">
    <name type="scientific">Armillaria luteobubalina</name>
    <dbReference type="NCBI Taxonomy" id="153913"/>
    <lineage>
        <taxon>Eukaryota</taxon>
        <taxon>Fungi</taxon>
        <taxon>Dikarya</taxon>
        <taxon>Basidiomycota</taxon>
        <taxon>Agaricomycotina</taxon>
        <taxon>Agaricomycetes</taxon>
        <taxon>Agaricomycetidae</taxon>
        <taxon>Agaricales</taxon>
        <taxon>Marasmiineae</taxon>
        <taxon>Physalacriaceae</taxon>
        <taxon>Armillaria</taxon>
    </lineage>
</organism>
<gene>
    <name evidence="2" type="ORF">EDD18DRAFT_1356279</name>
</gene>
<evidence type="ECO:0000256" key="1">
    <source>
        <dbReference type="SAM" id="Phobius"/>
    </source>
</evidence>
<keyword evidence="1" id="KW-0812">Transmembrane</keyword>
<feature type="transmembrane region" description="Helical" evidence="1">
    <location>
        <begin position="139"/>
        <end position="171"/>
    </location>
</feature>
<dbReference type="AlphaFoldDB" id="A0AA39UR60"/>
<reference evidence="2" key="1">
    <citation type="submission" date="2023-06" db="EMBL/GenBank/DDBJ databases">
        <authorList>
            <consortium name="Lawrence Berkeley National Laboratory"/>
            <person name="Ahrendt S."/>
            <person name="Sahu N."/>
            <person name="Indic B."/>
            <person name="Wong-Bajracharya J."/>
            <person name="Merenyi Z."/>
            <person name="Ke H.-M."/>
            <person name="Monk M."/>
            <person name="Kocsube S."/>
            <person name="Drula E."/>
            <person name="Lipzen A."/>
            <person name="Balint B."/>
            <person name="Henrissat B."/>
            <person name="Andreopoulos B."/>
            <person name="Martin F.M."/>
            <person name="Harder C.B."/>
            <person name="Rigling D."/>
            <person name="Ford K.L."/>
            <person name="Foster G.D."/>
            <person name="Pangilinan J."/>
            <person name="Papanicolaou A."/>
            <person name="Barry K."/>
            <person name="LaButti K."/>
            <person name="Viragh M."/>
            <person name="Koriabine M."/>
            <person name="Yan M."/>
            <person name="Riley R."/>
            <person name="Champramary S."/>
            <person name="Plett K.L."/>
            <person name="Tsai I.J."/>
            <person name="Slot J."/>
            <person name="Sipos G."/>
            <person name="Plett J."/>
            <person name="Nagy L.G."/>
            <person name="Grigoriev I.V."/>
        </authorList>
    </citation>
    <scope>NUCLEOTIDE SEQUENCE</scope>
    <source>
        <strain evidence="2">HWK02</strain>
    </source>
</reference>
<proteinExistence type="predicted"/>
<dbReference type="EMBL" id="JAUEPU010000023">
    <property type="protein sequence ID" value="KAK0493799.1"/>
    <property type="molecule type" value="Genomic_DNA"/>
</dbReference>
<keyword evidence="1" id="KW-1133">Transmembrane helix</keyword>
<dbReference type="Proteomes" id="UP001175228">
    <property type="component" value="Unassembled WGS sequence"/>
</dbReference>
<evidence type="ECO:0000313" key="3">
    <source>
        <dbReference type="Proteomes" id="UP001175228"/>
    </source>
</evidence>
<accession>A0AA39UR60</accession>
<sequence>MLANTSSHSSTNWRTQTLGHPVALASHRATTTPYVRAEKIIDHIDTNTDEVTSSRKQLKEIALKLKGLRESLAHVQYGHEGAFTERKVVIIKVFHEIEGRWTLAEAILPPAEKSLELVLYTTDYIFDQHLDSLNAMAQLVTLLGIICNCIMGLGCAMCNMIIAVSILIVWLTMVANLTENSDGDCDFDPNQEIIMNQLPSSLYTAQQAIKLDGNMMMYAVCPKCSACYEPIYITSLASKPSYPS</sequence>
<protein>
    <submittedName>
        <fullName evidence="2">Uncharacterized protein</fullName>
    </submittedName>
</protein>
<name>A0AA39UR60_9AGAR</name>
<comment type="caution">
    <text evidence="2">The sequence shown here is derived from an EMBL/GenBank/DDBJ whole genome shotgun (WGS) entry which is preliminary data.</text>
</comment>